<proteinExistence type="predicted"/>
<evidence type="ECO:0000313" key="2">
    <source>
        <dbReference type="Proteomes" id="UP001281410"/>
    </source>
</evidence>
<accession>A0AAE0E9L9</accession>
<protein>
    <submittedName>
        <fullName evidence="1">Uncharacterized protein</fullName>
    </submittedName>
</protein>
<name>A0AAE0E9L9_9ROSI</name>
<reference evidence="1" key="1">
    <citation type="journal article" date="2023" name="Plant J.">
        <title>Genome sequences and population genomics provide insights into the demographic history, inbreeding, and mutation load of two 'living fossil' tree species of Dipteronia.</title>
        <authorList>
            <person name="Feng Y."/>
            <person name="Comes H.P."/>
            <person name="Chen J."/>
            <person name="Zhu S."/>
            <person name="Lu R."/>
            <person name="Zhang X."/>
            <person name="Li P."/>
            <person name="Qiu J."/>
            <person name="Olsen K.M."/>
            <person name="Qiu Y."/>
        </authorList>
    </citation>
    <scope>NUCLEOTIDE SEQUENCE</scope>
    <source>
        <strain evidence="1">NBL</strain>
    </source>
</reference>
<comment type="caution">
    <text evidence="1">The sequence shown here is derived from an EMBL/GenBank/DDBJ whole genome shotgun (WGS) entry which is preliminary data.</text>
</comment>
<dbReference type="Proteomes" id="UP001281410">
    <property type="component" value="Unassembled WGS sequence"/>
</dbReference>
<dbReference type="EMBL" id="JANJYJ010000004">
    <property type="protein sequence ID" value="KAK3220014.1"/>
    <property type="molecule type" value="Genomic_DNA"/>
</dbReference>
<dbReference type="AlphaFoldDB" id="A0AAE0E9L9"/>
<organism evidence="1 2">
    <name type="scientific">Dipteronia sinensis</name>
    <dbReference type="NCBI Taxonomy" id="43782"/>
    <lineage>
        <taxon>Eukaryota</taxon>
        <taxon>Viridiplantae</taxon>
        <taxon>Streptophyta</taxon>
        <taxon>Embryophyta</taxon>
        <taxon>Tracheophyta</taxon>
        <taxon>Spermatophyta</taxon>
        <taxon>Magnoliopsida</taxon>
        <taxon>eudicotyledons</taxon>
        <taxon>Gunneridae</taxon>
        <taxon>Pentapetalae</taxon>
        <taxon>rosids</taxon>
        <taxon>malvids</taxon>
        <taxon>Sapindales</taxon>
        <taxon>Sapindaceae</taxon>
        <taxon>Hippocastanoideae</taxon>
        <taxon>Acereae</taxon>
        <taxon>Dipteronia</taxon>
    </lineage>
</organism>
<sequence length="141" mass="15673">MFWFDKQYLVNVDDTPKGRLLLKMRVREGHILDLLDLIGGKLQGVTSKLQWLEFLRSLIMHSEHVVAESIVNGIGVFKLMGMYSGTLSSQCVLLAHSDIPSNASDIVYCILLAHSAIHGDMGDMPTYPTIHVVFILMCLGA</sequence>
<evidence type="ECO:0000313" key="1">
    <source>
        <dbReference type="EMBL" id="KAK3220014.1"/>
    </source>
</evidence>
<gene>
    <name evidence="1" type="ORF">Dsin_013984</name>
</gene>
<keyword evidence="2" id="KW-1185">Reference proteome</keyword>